<organism evidence="6 7">
    <name type="scientific">Solanum verrucosum</name>
    <dbReference type="NCBI Taxonomy" id="315347"/>
    <lineage>
        <taxon>Eukaryota</taxon>
        <taxon>Viridiplantae</taxon>
        <taxon>Streptophyta</taxon>
        <taxon>Embryophyta</taxon>
        <taxon>Tracheophyta</taxon>
        <taxon>Spermatophyta</taxon>
        <taxon>Magnoliopsida</taxon>
        <taxon>eudicotyledons</taxon>
        <taxon>Gunneridae</taxon>
        <taxon>Pentapetalae</taxon>
        <taxon>asterids</taxon>
        <taxon>lamiids</taxon>
        <taxon>Solanales</taxon>
        <taxon>Solanaceae</taxon>
        <taxon>Solanoideae</taxon>
        <taxon>Solaneae</taxon>
        <taxon>Solanum</taxon>
    </lineage>
</organism>
<proteinExistence type="inferred from homology"/>
<dbReference type="GO" id="GO:0004061">
    <property type="term" value="F:arylformamidase activity"/>
    <property type="evidence" value="ECO:0007669"/>
    <property type="project" value="InterPro"/>
</dbReference>
<evidence type="ECO:0000256" key="2">
    <source>
        <dbReference type="ARBA" id="ARBA00007865"/>
    </source>
</evidence>
<keyword evidence="5" id="KW-1133">Transmembrane helix</keyword>
<dbReference type="EMBL" id="CP133621">
    <property type="protein sequence ID" value="WMV51188.1"/>
    <property type="molecule type" value="Genomic_DNA"/>
</dbReference>
<comment type="subcellular location">
    <subcellularLocation>
        <location evidence="1">Secreted</location>
        <location evidence="1">Extracellular space</location>
        <location evidence="1">Extracellular matrix</location>
    </subcellularLocation>
</comment>
<evidence type="ECO:0000256" key="5">
    <source>
        <dbReference type="SAM" id="Phobius"/>
    </source>
</evidence>
<comment type="similarity">
    <text evidence="2">Belongs to the Cyclase 1 superfamily.</text>
</comment>
<protein>
    <recommendedName>
        <fullName evidence="8">Cyclase family protein</fullName>
    </recommendedName>
</protein>
<dbReference type="PANTHER" id="PTHR31118:SF18">
    <property type="entry name" value="KYNURENINE FORMAMIDASE-LIKE ISOFORM X1"/>
    <property type="match status" value="1"/>
</dbReference>
<dbReference type="InterPro" id="IPR037175">
    <property type="entry name" value="KFase_sf"/>
</dbReference>
<sequence length="161" mass="17645">MVPKMGWGNFIKLETSIKLGDLSNYSVFKLATHSGTHVDAPGHFNQTLFESGYDVVSLHLPTLNGPVLVVDTPRDKNITGMFLIFGMIPAWLLAYFLDIIPVEGLNLDDAVPGVYTIHCLPLRLVHGDGSPTRCYNIRGSENGHSGAEPRRLQGVQLDTLC</sequence>
<evidence type="ECO:0000256" key="4">
    <source>
        <dbReference type="SAM" id="MobiDB-lite"/>
    </source>
</evidence>
<dbReference type="Gene3D" id="3.50.30.50">
    <property type="entry name" value="Putative cyclase"/>
    <property type="match status" value="2"/>
</dbReference>
<accession>A0AAF0UQS2</accession>
<evidence type="ECO:0000313" key="6">
    <source>
        <dbReference type="EMBL" id="WMV51188.1"/>
    </source>
</evidence>
<dbReference type="PANTHER" id="PTHR31118">
    <property type="entry name" value="CYCLASE-LIKE PROTEIN 2"/>
    <property type="match status" value="1"/>
</dbReference>
<feature type="transmembrane region" description="Helical" evidence="5">
    <location>
        <begin position="78"/>
        <end position="97"/>
    </location>
</feature>
<reference evidence="6" key="1">
    <citation type="submission" date="2023-08" db="EMBL/GenBank/DDBJ databases">
        <title>A de novo genome assembly of Solanum verrucosum Schlechtendal, a Mexican diploid species geographically isolated from the other diploid A-genome species in potato relatives.</title>
        <authorList>
            <person name="Hosaka K."/>
        </authorList>
    </citation>
    <scope>NUCLEOTIDE SEQUENCE</scope>
    <source>
        <tissue evidence="6">Young leaves</tissue>
    </source>
</reference>
<keyword evidence="3" id="KW-0272">Extracellular matrix</keyword>
<dbReference type="SUPFAM" id="SSF102198">
    <property type="entry name" value="Putative cyclase"/>
    <property type="match status" value="1"/>
</dbReference>
<evidence type="ECO:0000256" key="3">
    <source>
        <dbReference type="ARBA" id="ARBA00022530"/>
    </source>
</evidence>
<evidence type="ECO:0008006" key="8">
    <source>
        <dbReference type="Google" id="ProtNLM"/>
    </source>
</evidence>
<dbReference type="Proteomes" id="UP001234989">
    <property type="component" value="Chromosome 10"/>
</dbReference>
<feature type="region of interest" description="Disordered" evidence="4">
    <location>
        <begin position="139"/>
        <end position="161"/>
    </location>
</feature>
<dbReference type="GO" id="GO:0019441">
    <property type="term" value="P:L-tryptophan catabolic process to kynurenine"/>
    <property type="evidence" value="ECO:0007669"/>
    <property type="project" value="InterPro"/>
</dbReference>
<evidence type="ECO:0000256" key="1">
    <source>
        <dbReference type="ARBA" id="ARBA00004498"/>
    </source>
</evidence>
<dbReference type="AlphaFoldDB" id="A0AAF0UQS2"/>
<dbReference type="Pfam" id="PF04199">
    <property type="entry name" value="Cyclase"/>
    <property type="match status" value="1"/>
</dbReference>
<keyword evidence="3" id="KW-0964">Secreted</keyword>
<evidence type="ECO:0000313" key="7">
    <source>
        <dbReference type="Proteomes" id="UP001234989"/>
    </source>
</evidence>
<keyword evidence="7" id="KW-1185">Reference proteome</keyword>
<gene>
    <name evidence="6" type="ORF">MTR67_044573</name>
</gene>
<dbReference type="InterPro" id="IPR007325">
    <property type="entry name" value="KFase/CYL"/>
</dbReference>
<name>A0AAF0UQS2_SOLVR</name>
<keyword evidence="5" id="KW-0812">Transmembrane</keyword>
<keyword evidence="5" id="KW-0472">Membrane</keyword>